<gene>
    <name evidence="2" type="ORF">CANTADRAFT_24147</name>
</gene>
<dbReference type="GO" id="GO:0061665">
    <property type="term" value="F:SUMO ligase activity"/>
    <property type="evidence" value="ECO:0007669"/>
    <property type="project" value="TreeGrafter"/>
</dbReference>
<dbReference type="GeneID" id="30981187"/>
<accession>A0A1E4SBN7</accession>
<proteinExistence type="predicted"/>
<dbReference type="Proteomes" id="UP000094285">
    <property type="component" value="Unassembled WGS sequence"/>
</dbReference>
<protein>
    <submittedName>
        <fullName evidence="2">Uncharacterized protein</fullName>
    </submittedName>
</protein>
<reference evidence="3" key="1">
    <citation type="submission" date="2016-05" db="EMBL/GenBank/DDBJ databases">
        <title>Comparative genomics of biotechnologically important yeasts.</title>
        <authorList>
            <consortium name="DOE Joint Genome Institute"/>
            <person name="Riley R."/>
            <person name="Haridas S."/>
            <person name="Wolfe K.H."/>
            <person name="Lopes M.R."/>
            <person name="Hittinger C.T."/>
            <person name="Goker M."/>
            <person name="Salamov A."/>
            <person name="Wisecaver J."/>
            <person name="Long T.M."/>
            <person name="Aerts A.L."/>
            <person name="Barry K."/>
            <person name="Choi C."/>
            <person name="Clum A."/>
            <person name="Coughlan A.Y."/>
            <person name="Deshpande S."/>
            <person name="Douglass A.P."/>
            <person name="Hanson S.J."/>
            <person name="Klenk H.-P."/>
            <person name="Labutti K."/>
            <person name="Lapidus A."/>
            <person name="Lindquist E."/>
            <person name="Lipzen A."/>
            <person name="Meier-Kolthoff J.P."/>
            <person name="Ohm R.A."/>
            <person name="Otillar R.P."/>
            <person name="Pangilinan J."/>
            <person name="Peng Y."/>
            <person name="Rokas A."/>
            <person name="Rosa C.A."/>
            <person name="Scheuner C."/>
            <person name="Sibirny A.A."/>
            <person name="Slot J.C."/>
            <person name="Stielow J.B."/>
            <person name="Sun H."/>
            <person name="Kurtzman C.P."/>
            <person name="Blackwell M."/>
            <person name="Grigoriev I.V."/>
            <person name="Jeffries T.W."/>
        </authorList>
    </citation>
    <scope>NUCLEOTIDE SEQUENCE [LARGE SCALE GENOMIC DNA]</scope>
    <source>
        <strain evidence="3">NRRL Y-17324</strain>
    </source>
</reference>
<evidence type="ECO:0000313" key="2">
    <source>
        <dbReference type="EMBL" id="ODV76888.1"/>
    </source>
</evidence>
<dbReference type="GO" id="GO:0000785">
    <property type="term" value="C:chromatin"/>
    <property type="evidence" value="ECO:0007669"/>
    <property type="project" value="TreeGrafter"/>
</dbReference>
<dbReference type="EMBL" id="KV453917">
    <property type="protein sequence ID" value="ODV76888.1"/>
    <property type="molecule type" value="Genomic_DNA"/>
</dbReference>
<dbReference type="STRING" id="984487.A0A1E4SBN7"/>
<evidence type="ECO:0000256" key="1">
    <source>
        <dbReference type="SAM" id="MobiDB-lite"/>
    </source>
</evidence>
<dbReference type="PANTHER" id="PTHR10782">
    <property type="entry name" value="ZINC FINGER MIZ DOMAIN-CONTAINING PROTEIN"/>
    <property type="match status" value="1"/>
</dbReference>
<organism evidence="2 3">
    <name type="scientific">Suhomyces tanzawaensis NRRL Y-17324</name>
    <dbReference type="NCBI Taxonomy" id="984487"/>
    <lineage>
        <taxon>Eukaryota</taxon>
        <taxon>Fungi</taxon>
        <taxon>Dikarya</taxon>
        <taxon>Ascomycota</taxon>
        <taxon>Saccharomycotina</taxon>
        <taxon>Pichiomycetes</taxon>
        <taxon>Debaryomycetaceae</taxon>
        <taxon>Suhomyces</taxon>
    </lineage>
</organism>
<dbReference type="OrthoDB" id="27975at2759"/>
<name>A0A1E4SBN7_9ASCO</name>
<dbReference type="InterPro" id="IPR013083">
    <property type="entry name" value="Znf_RING/FYVE/PHD"/>
</dbReference>
<dbReference type="RefSeq" id="XP_020062010.1">
    <property type="nucleotide sequence ID" value="XM_020207050.1"/>
</dbReference>
<dbReference type="PANTHER" id="PTHR10782:SF4">
    <property type="entry name" value="TONALLI, ISOFORM E"/>
    <property type="match status" value="1"/>
</dbReference>
<evidence type="ECO:0000313" key="3">
    <source>
        <dbReference type="Proteomes" id="UP000094285"/>
    </source>
</evidence>
<keyword evidence="3" id="KW-1185">Reference proteome</keyword>
<dbReference type="Gene3D" id="3.30.40.10">
    <property type="entry name" value="Zinc/RING finger domain, C3HC4 (zinc finger)"/>
    <property type="match status" value="1"/>
</dbReference>
<feature type="region of interest" description="Disordered" evidence="1">
    <location>
        <begin position="55"/>
        <end position="74"/>
    </location>
</feature>
<dbReference type="GO" id="GO:0016925">
    <property type="term" value="P:protein sumoylation"/>
    <property type="evidence" value="ECO:0007669"/>
    <property type="project" value="TreeGrafter"/>
</dbReference>
<dbReference type="AlphaFoldDB" id="A0A1E4SBN7"/>
<sequence length="388" mass="44794">MIPKIRLRGYTEHSNVSILSSQGGSQGPVFKVTIRLPQHVLEELEEETELFNYDLEPPRTPKIRPKPSIASHEDDEDTIFARRTTPKIHPSSHEDEDDVNYKELLRLDQELNKVLQQPIKKEPASQKEKYHGYRPIPKNIIPLIEKELARLNPDDSDELGIIDKIVFSLKDPLAASKIRLPVKSSKCIHFECFDFENFCVFNKIPKGIQNLLKKDIAKRNYQKLAFEKRRGLRQTTRNQNQDSDVVKIILSPKSFHQNAPKYKCPLCDRQFALHELIVDDSYNYFVRNTPQETERIEILDMKQYKIVDEMRSKSVTADEEVIVLSSDEDDMVPTYPRLSTTPAAETTFEDSENELFNDGLDEELLNLGSNDNAYFKGSGSWEDPLTLD</sequence>